<keyword evidence="3" id="KW-0804">Transcription</keyword>
<keyword evidence="1" id="KW-0805">Transcription regulation</keyword>
<name>A0A2U2J118_9SPHN</name>
<protein>
    <submittedName>
        <fullName evidence="5">MerR family transcriptional regulator</fullName>
    </submittedName>
</protein>
<evidence type="ECO:0000256" key="2">
    <source>
        <dbReference type="ARBA" id="ARBA00023125"/>
    </source>
</evidence>
<dbReference type="Pfam" id="PF09278">
    <property type="entry name" value="MerR-DNA-bind"/>
    <property type="match status" value="1"/>
</dbReference>
<proteinExistence type="predicted"/>
<dbReference type="AlphaFoldDB" id="A0A2U2J118"/>
<dbReference type="GO" id="GO:0003700">
    <property type="term" value="F:DNA-binding transcription factor activity"/>
    <property type="evidence" value="ECO:0007669"/>
    <property type="project" value="InterPro"/>
</dbReference>
<dbReference type="RefSeq" id="WP_109270121.1">
    <property type="nucleotide sequence ID" value="NZ_QFFF01000001.1"/>
</dbReference>
<dbReference type="Gene3D" id="1.10.1660.10">
    <property type="match status" value="1"/>
</dbReference>
<dbReference type="CDD" id="cd04785">
    <property type="entry name" value="HTH_CadR-PbrR-like"/>
    <property type="match status" value="1"/>
</dbReference>
<evidence type="ECO:0000313" key="5">
    <source>
        <dbReference type="EMBL" id="PWG01981.1"/>
    </source>
</evidence>
<reference evidence="5 6" key="1">
    <citation type="submission" date="2018-05" db="EMBL/GenBank/DDBJ databases">
        <title>Genome of Sphingosinicella humi QZX222.</title>
        <authorList>
            <person name="Qiao Z."/>
            <person name="Wang G."/>
        </authorList>
    </citation>
    <scope>NUCLEOTIDE SEQUENCE [LARGE SCALE GENOMIC DNA]</scope>
    <source>
        <strain evidence="5 6">QZX222</strain>
    </source>
</reference>
<dbReference type="Pfam" id="PF00376">
    <property type="entry name" value="MerR"/>
    <property type="match status" value="1"/>
</dbReference>
<dbReference type="SUPFAM" id="SSF46955">
    <property type="entry name" value="Putative DNA-binding domain"/>
    <property type="match status" value="1"/>
</dbReference>
<keyword evidence="6" id="KW-1185">Reference proteome</keyword>
<dbReference type="PROSITE" id="PS50937">
    <property type="entry name" value="HTH_MERR_2"/>
    <property type="match status" value="1"/>
</dbReference>
<dbReference type="SMART" id="SM00422">
    <property type="entry name" value="HTH_MERR"/>
    <property type="match status" value="1"/>
</dbReference>
<dbReference type="OrthoDB" id="9802944at2"/>
<evidence type="ECO:0000313" key="6">
    <source>
        <dbReference type="Proteomes" id="UP000245916"/>
    </source>
</evidence>
<dbReference type="InterPro" id="IPR015358">
    <property type="entry name" value="Tscrpt_reg_MerR_DNA-bd"/>
</dbReference>
<dbReference type="InterPro" id="IPR000551">
    <property type="entry name" value="MerR-type_HTH_dom"/>
</dbReference>
<sequence length="139" mass="15515">MKIGELGAATVTKVETIRYYEQIGLLPPPARSPSNYRSYGPEHLQRLAFIRRARDLGFPLDQVRELLSLADDKDRSCEAVDEIARAHRATVKRKMAELRALGDELDRLIGQCGHGVVADCRIIEALADVERQQDESVSG</sequence>
<feature type="domain" description="HTH merR-type" evidence="4">
    <location>
        <begin position="1"/>
        <end position="69"/>
    </location>
</feature>
<dbReference type="PANTHER" id="PTHR30204:SF94">
    <property type="entry name" value="HEAVY METAL-DEPENDENT TRANSCRIPTIONAL REGULATOR HI_0293-RELATED"/>
    <property type="match status" value="1"/>
</dbReference>
<dbReference type="PRINTS" id="PR00040">
    <property type="entry name" value="HTHMERR"/>
</dbReference>
<dbReference type="EMBL" id="QFFF01000001">
    <property type="protein sequence ID" value="PWG01981.1"/>
    <property type="molecule type" value="Genomic_DNA"/>
</dbReference>
<dbReference type="GO" id="GO:0003677">
    <property type="term" value="F:DNA binding"/>
    <property type="evidence" value="ECO:0007669"/>
    <property type="project" value="UniProtKB-KW"/>
</dbReference>
<dbReference type="InterPro" id="IPR047057">
    <property type="entry name" value="MerR_fam"/>
</dbReference>
<gene>
    <name evidence="5" type="ORF">DF286_03200</name>
</gene>
<comment type="caution">
    <text evidence="5">The sequence shown here is derived from an EMBL/GenBank/DDBJ whole genome shotgun (WGS) entry which is preliminary data.</text>
</comment>
<evidence type="ECO:0000259" key="4">
    <source>
        <dbReference type="PROSITE" id="PS50937"/>
    </source>
</evidence>
<dbReference type="InterPro" id="IPR009061">
    <property type="entry name" value="DNA-bd_dom_put_sf"/>
</dbReference>
<evidence type="ECO:0000256" key="1">
    <source>
        <dbReference type="ARBA" id="ARBA00023015"/>
    </source>
</evidence>
<dbReference type="Proteomes" id="UP000245916">
    <property type="component" value="Unassembled WGS sequence"/>
</dbReference>
<dbReference type="PANTHER" id="PTHR30204">
    <property type="entry name" value="REDOX-CYCLING DRUG-SENSING TRANSCRIPTIONAL ACTIVATOR SOXR"/>
    <property type="match status" value="1"/>
</dbReference>
<accession>A0A2U2J118</accession>
<keyword evidence="2" id="KW-0238">DNA-binding</keyword>
<organism evidence="5 6">
    <name type="scientific">Allosphingosinicella humi</name>
    <dbReference type="NCBI Taxonomy" id="2068657"/>
    <lineage>
        <taxon>Bacteria</taxon>
        <taxon>Pseudomonadati</taxon>
        <taxon>Pseudomonadota</taxon>
        <taxon>Alphaproteobacteria</taxon>
        <taxon>Sphingomonadales</taxon>
        <taxon>Sphingomonadaceae</taxon>
        <taxon>Allosphingosinicella</taxon>
    </lineage>
</organism>
<evidence type="ECO:0000256" key="3">
    <source>
        <dbReference type="ARBA" id="ARBA00023163"/>
    </source>
</evidence>